<gene>
    <name evidence="3" type="primary">rsmD</name>
    <name evidence="3" type="ORF">KTH89_18730</name>
</gene>
<name>A0A949K251_9FIRM</name>
<dbReference type="CDD" id="cd02440">
    <property type="entry name" value="AdoMet_MTases"/>
    <property type="match status" value="1"/>
</dbReference>
<dbReference type="InterPro" id="IPR004398">
    <property type="entry name" value="RNA_MeTrfase_RsmD"/>
</dbReference>
<evidence type="ECO:0000313" key="4">
    <source>
        <dbReference type="Proteomes" id="UP000712157"/>
    </source>
</evidence>
<dbReference type="SUPFAM" id="SSF53335">
    <property type="entry name" value="S-adenosyl-L-methionine-dependent methyltransferases"/>
    <property type="match status" value="1"/>
</dbReference>
<dbReference type="PANTHER" id="PTHR43542:SF1">
    <property type="entry name" value="METHYLTRANSFERASE"/>
    <property type="match status" value="1"/>
</dbReference>
<organism evidence="3 4">
    <name type="scientific">Diplocloster agilis</name>
    <dbReference type="NCBI Taxonomy" id="2850323"/>
    <lineage>
        <taxon>Bacteria</taxon>
        <taxon>Bacillati</taxon>
        <taxon>Bacillota</taxon>
        <taxon>Clostridia</taxon>
        <taxon>Lachnospirales</taxon>
        <taxon>Lachnospiraceae</taxon>
        <taxon>Diplocloster</taxon>
    </lineage>
</organism>
<dbReference type="EMBL" id="JAHQCW010000037">
    <property type="protein sequence ID" value="MBU9738581.1"/>
    <property type="molecule type" value="Genomic_DNA"/>
</dbReference>
<dbReference type="EC" id="2.1.1.171" evidence="3"/>
<comment type="caution">
    <text evidence="3">The sequence shown here is derived from an EMBL/GenBank/DDBJ whole genome shotgun (WGS) entry which is preliminary data.</text>
</comment>
<dbReference type="Gene3D" id="3.40.50.150">
    <property type="entry name" value="Vaccinia Virus protein VP39"/>
    <property type="match status" value="1"/>
</dbReference>
<dbReference type="GO" id="GO:0003676">
    <property type="term" value="F:nucleic acid binding"/>
    <property type="evidence" value="ECO:0007669"/>
    <property type="project" value="InterPro"/>
</dbReference>
<dbReference type="PIRSF" id="PIRSF004553">
    <property type="entry name" value="CHP00095"/>
    <property type="match status" value="1"/>
</dbReference>
<dbReference type="RefSeq" id="WP_238722711.1">
    <property type="nucleotide sequence ID" value="NZ_JAHQCW010000037.1"/>
</dbReference>
<dbReference type="PROSITE" id="PS00092">
    <property type="entry name" value="N6_MTASE"/>
    <property type="match status" value="1"/>
</dbReference>
<dbReference type="InterPro" id="IPR029063">
    <property type="entry name" value="SAM-dependent_MTases_sf"/>
</dbReference>
<reference evidence="3" key="1">
    <citation type="submission" date="2021-06" db="EMBL/GenBank/DDBJ databases">
        <title>Description of novel taxa of the family Lachnospiraceae.</title>
        <authorList>
            <person name="Chaplin A.V."/>
            <person name="Sokolova S.R."/>
            <person name="Pikina A.P."/>
            <person name="Korzhanova M."/>
            <person name="Belova V."/>
            <person name="Korostin D."/>
            <person name="Efimov B.A."/>
        </authorList>
    </citation>
    <scope>NUCLEOTIDE SEQUENCE</scope>
    <source>
        <strain evidence="3">ASD5720</strain>
    </source>
</reference>
<dbReference type="Pfam" id="PF03602">
    <property type="entry name" value="Cons_hypoth95"/>
    <property type="match status" value="1"/>
</dbReference>
<evidence type="ECO:0000313" key="3">
    <source>
        <dbReference type="EMBL" id="MBU9738581.1"/>
    </source>
</evidence>
<accession>A0A949K251</accession>
<dbReference type="AlphaFoldDB" id="A0A949K251"/>
<evidence type="ECO:0000256" key="1">
    <source>
        <dbReference type="ARBA" id="ARBA00022603"/>
    </source>
</evidence>
<dbReference type="NCBIfam" id="TIGR00095">
    <property type="entry name" value="16S rRNA (guanine(966)-N(2))-methyltransferase RsmD"/>
    <property type="match status" value="1"/>
</dbReference>
<dbReference type="InterPro" id="IPR002052">
    <property type="entry name" value="DNA_methylase_N6_adenine_CS"/>
</dbReference>
<evidence type="ECO:0000256" key="2">
    <source>
        <dbReference type="ARBA" id="ARBA00022679"/>
    </source>
</evidence>
<protein>
    <submittedName>
        <fullName evidence="3">16S rRNA (Guanine(966)-N(2))-methyltransferase RsmD</fullName>
        <ecNumber evidence="3">2.1.1.171</ecNumber>
    </submittedName>
</protein>
<keyword evidence="4" id="KW-1185">Reference proteome</keyword>
<proteinExistence type="predicted"/>
<dbReference type="Proteomes" id="UP000712157">
    <property type="component" value="Unassembled WGS sequence"/>
</dbReference>
<keyword evidence="2 3" id="KW-0808">Transferase</keyword>
<keyword evidence="1 3" id="KW-0489">Methyltransferase</keyword>
<sequence>MRVIAGTAKRLPLKTVPGMDTRPTTDRIKETLFNVIAPSLVDSRFLDLFSGSGAIGIEALSRGAAQAVFVENNRRALACIQENLLFTGLSKRARVLPMDVLAGIRSLNGQPAFTVIFMDPPYGKEYEKQVLQALKGSSLVDADTLLVIEASLETDFSYMESLGFQMIKEKRYKTNKHIFAEQV</sequence>
<dbReference type="GO" id="GO:0052913">
    <property type="term" value="F:16S rRNA (guanine(966)-N(2))-methyltransferase activity"/>
    <property type="evidence" value="ECO:0007669"/>
    <property type="project" value="UniProtKB-EC"/>
</dbReference>
<dbReference type="PANTHER" id="PTHR43542">
    <property type="entry name" value="METHYLTRANSFERASE"/>
    <property type="match status" value="1"/>
</dbReference>